<accession>A0ACC3SGI1</accession>
<proteinExistence type="predicted"/>
<evidence type="ECO:0000313" key="1">
    <source>
        <dbReference type="EMBL" id="KAK8212921.1"/>
    </source>
</evidence>
<protein>
    <submittedName>
        <fullName evidence="1">Uncharacterized protein</fullName>
    </submittedName>
</protein>
<reference evidence="1" key="1">
    <citation type="submission" date="2024-02" db="EMBL/GenBank/DDBJ databases">
        <title>Metagenome Assembled Genome of Zalaria obscura JY119.</title>
        <authorList>
            <person name="Vighnesh L."/>
            <person name="Jagadeeshwari U."/>
            <person name="Venkata Ramana C."/>
            <person name="Sasikala C."/>
        </authorList>
    </citation>
    <scope>NUCLEOTIDE SEQUENCE</scope>
    <source>
        <strain evidence="1">JY119</strain>
    </source>
</reference>
<evidence type="ECO:0000313" key="2">
    <source>
        <dbReference type="Proteomes" id="UP001320706"/>
    </source>
</evidence>
<dbReference type="EMBL" id="JAMKPW020000012">
    <property type="protein sequence ID" value="KAK8212921.1"/>
    <property type="molecule type" value="Genomic_DNA"/>
</dbReference>
<keyword evidence="2" id="KW-1185">Reference proteome</keyword>
<gene>
    <name evidence="1" type="ORF">M8818_003086</name>
</gene>
<name>A0ACC3SGI1_9PEZI</name>
<comment type="caution">
    <text evidence="1">The sequence shown here is derived from an EMBL/GenBank/DDBJ whole genome shotgun (WGS) entry which is preliminary data.</text>
</comment>
<organism evidence="1 2">
    <name type="scientific">Zalaria obscura</name>
    <dbReference type="NCBI Taxonomy" id="2024903"/>
    <lineage>
        <taxon>Eukaryota</taxon>
        <taxon>Fungi</taxon>
        <taxon>Dikarya</taxon>
        <taxon>Ascomycota</taxon>
        <taxon>Pezizomycotina</taxon>
        <taxon>Dothideomycetes</taxon>
        <taxon>Dothideomycetidae</taxon>
        <taxon>Dothideales</taxon>
        <taxon>Zalariaceae</taxon>
        <taxon>Zalaria</taxon>
    </lineage>
</organism>
<dbReference type="Proteomes" id="UP001320706">
    <property type="component" value="Unassembled WGS sequence"/>
</dbReference>
<sequence>MRVFPVSGELPPTETTEAAGLSCSLSFSLTKETALGQPQIHSDCPGANTAIQRQNGNEASTKLCGAKLDQDHTACLRTNVRPYVKFHGNSPACR</sequence>